<sequence length="133" mass="15502">MLNDDRGYVPKWGELPVEQYMMARFPYKLLCAERSLIFRRDTGTLHRQSPLINSASGSSDNLLIWMRYPAKEIEVILRPWRSGELRQKAWQILESGNTVPIFLRTQYKSGDDEKMEEWVNASQELITKPGGRV</sequence>
<evidence type="ECO:0000313" key="2">
    <source>
        <dbReference type="Proteomes" id="UP000186955"/>
    </source>
</evidence>
<keyword evidence="2" id="KW-1185">Reference proteome</keyword>
<organism evidence="1 2">
    <name type="scientific">Penicillium subrubescens</name>
    <dbReference type="NCBI Taxonomy" id="1316194"/>
    <lineage>
        <taxon>Eukaryota</taxon>
        <taxon>Fungi</taxon>
        <taxon>Dikarya</taxon>
        <taxon>Ascomycota</taxon>
        <taxon>Pezizomycotina</taxon>
        <taxon>Eurotiomycetes</taxon>
        <taxon>Eurotiomycetidae</taxon>
        <taxon>Eurotiales</taxon>
        <taxon>Aspergillaceae</taxon>
        <taxon>Penicillium</taxon>
    </lineage>
</organism>
<dbReference type="AlphaFoldDB" id="A0A1Q5TIH2"/>
<dbReference type="Proteomes" id="UP000186955">
    <property type="component" value="Unassembled WGS sequence"/>
</dbReference>
<gene>
    <name evidence="1" type="ORF">PENSUB_8217</name>
</gene>
<reference evidence="1 2" key="1">
    <citation type="submission" date="2016-10" db="EMBL/GenBank/DDBJ databases">
        <title>Genome sequence of the ascomycete fungus Penicillium subrubescens.</title>
        <authorList>
            <person name="De Vries R.P."/>
            <person name="Peng M."/>
            <person name="Dilokpimol A."/>
            <person name="Hilden K."/>
            <person name="Makela M.R."/>
            <person name="Grigoriev I."/>
            <person name="Riley R."/>
            <person name="Granchi Z."/>
        </authorList>
    </citation>
    <scope>NUCLEOTIDE SEQUENCE [LARGE SCALE GENOMIC DNA]</scope>
    <source>
        <strain evidence="1 2">CBS 132785</strain>
    </source>
</reference>
<comment type="caution">
    <text evidence="1">The sequence shown here is derived from an EMBL/GenBank/DDBJ whole genome shotgun (WGS) entry which is preliminary data.</text>
</comment>
<proteinExistence type="predicted"/>
<dbReference type="STRING" id="1316194.A0A1Q5TIH2"/>
<protein>
    <submittedName>
        <fullName evidence="1">Uncharacterized protein</fullName>
    </submittedName>
</protein>
<evidence type="ECO:0000313" key="1">
    <source>
        <dbReference type="EMBL" id="OKP00019.1"/>
    </source>
</evidence>
<dbReference type="EMBL" id="MNBE01000653">
    <property type="protein sequence ID" value="OKP00019.1"/>
    <property type="molecule type" value="Genomic_DNA"/>
</dbReference>
<accession>A0A1Q5TIH2</accession>
<name>A0A1Q5TIH2_9EURO</name>